<dbReference type="GO" id="GO:0003723">
    <property type="term" value="F:RNA binding"/>
    <property type="evidence" value="ECO:0007669"/>
    <property type="project" value="InterPro"/>
</dbReference>
<dbReference type="Pfam" id="PF00588">
    <property type="entry name" value="SpoU_methylase"/>
    <property type="match status" value="1"/>
</dbReference>
<dbReference type="InterPro" id="IPR004441">
    <property type="entry name" value="rRNA_MeTrfase_TrmH"/>
</dbReference>
<dbReference type="GO" id="GO:0005829">
    <property type="term" value="C:cytosol"/>
    <property type="evidence" value="ECO:0007669"/>
    <property type="project" value="TreeGrafter"/>
</dbReference>
<dbReference type="NCBIfam" id="TIGR00186">
    <property type="entry name" value="rRNA_methyl_3"/>
    <property type="match status" value="1"/>
</dbReference>
<dbReference type="Gene3D" id="3.40.1280.10">
    <property type="match status" value="1"/>
</dbReference>
<evidence type="ECO:0000256" key="1">
    <source>
        <dbReference type="ARBA" id="ARBA00007228"/>
    </source>
</evidence>
<dbReference type="EMBL" id="JACRTL010000002">
    <property type="protein sequence ID" value="MBC8610644.1"/>
    <property type="molecule type" value="Genomic_DNA"/>
</dbReference>
<dbReference type="Proteomes" id="UP000632659">
    <property type="component" value="Unassembled WGS sequence"/>
</dbReference>
<dbReference type="AlphaFoldDB" id="A0A8J6TPX6"/>
<gene>
    <name evidence="5" type="primary">rlmB</name>
    <name evidence="5" type="ORF">H8702_05840</name>
</gene>
<accession>A0A8J6TPX6</accession>
<proteinExistence type="inferred from homology"/>
<dbReference type="Gene3D" id="3.30.1330.30">
    <property type="match status" value="1"/>
</dbReference>
<dbReference type="SMART" id="SM00967">
    <property type="entry name" value="SpoU_sub_bind"/>
    <property type="match status" value="1"/>
</dbReference>
<organism evidence="5 6">
    <name type="scientific">Massiliimalia timonensis</name>
    <dbReference type="NCBI Taxonomy" id="1987501"/>
    <lineage>
        <taxon>Bacteria</taxon>
        <taxon>Bacillati</taxon>
        <taxon>Bacillota</taxon>
        <taxon>Clostridia</taxon>
        <taxon>Eubacteriales</taxon>
        <taxon>Oscillospiraceae</taxon>
        <taxon>Massiliimalia</taxon>
    </lineage>
</organism>
<evidence type="ECO:0000259" key="4">
    <source>
        <dbReference type="SMART" id="SM00967"/>
    </source>
</evidence>
<dbReference type="Pfam" id="PF08032">
    <property type="entry name" value="SpoU_sub_bind"/>
    <property type="match status" value="1"/>
</dbReference>
<dbReference type="InterPro" id="IPR029064">
    <property type="entry name" value="Ribosomal_eL30-like_sf"/>
</dbReference>
<dbReference type="CDD" id="cd18103">
    <property type="entry name" value="SpoU-like_RlmB"/>
    <property type="match status" value="1"/>
</dbReference>
<evidence type="ECO:0000313" key="5">
    <source>
        <dbReference type="EMBL" id="MBC8610644.1"/>
    </source>
</evidence>
<dbReference type="GO" id="GO:0006396">
    <property type="term" value="P:RNA processing"/>
    <property type="evidence" value="ECO:0007669"/>
    <property type="project" value="InterPro"/>
</dbReference>
<evidence type="ECO:0000256" key="2">
    <source>
        <dbReference type="ARBA" id="ARBA00022603"/>
    </source>
</evidence>
<keyword evidence="2" id="KW-0489">Methyltransferase</keyword>
<name>A0A8J6TPX6_9FIRM</name>
<dbReference type="InterPro" id="IPR029026">
    <property type="entry name" value="tRNA_m1G_MTases_N"/>
</dbReference>
<reference evidence="5" key="1">
    <citation type="submission" date="2020-08" db="EMBL/GenBank/DDBJ databases">
        <title>Genome public.</title>
        <authorList>
            <person name="Liu C."/>
            <person name="Sun Q."/>
        </authorList>
    </citation>
    <scope>NUCLEOTIDE SEQUENCE</scope>
    <source>
        <strain evidence="5">NSJ-15</strain>
    </source>
</reference>
<dbReference type="InterPro" id="IPR029028">
    <property type="entry name" value="Alpha/beta_knot_MTases"/>
</dbReference>
<comment type="caution">
    <text evidence="5">The sequence shown here is derived from an EMBL/GenBank/DDBJ whole genome shotgun (WGS) entry which is preliminary data.</text>
</comment>
<evidence type="ECO:0000256" key="3">
    <source>
        <dbReference type="ARBA" id="ARBA00022679"/>
    </source>
</evidence>
<feature type="domain" description="RNA 2-O ribose methyltransferase substrate binding" evidence="4">
    <location>
        <begin position="12"/>
        <end position="89"/>
    </location>
</feature>
<dbReference type="InterPro" id="IPR013123">
    <property type="entry name" value="SpoU_subst-bd"/>
</dbReference>
<dbReference type="PANTHER" id="PTHR46429:SF1">
    <property type="entry name" value="23S RRNA (GUANOSINE-2'-O-)-METHYLTRANSFERASE RLMB"/>
    <property type="match status" value="1"/>
</dbReference>
<dbReference type="InterPro" id="IPR001537">
    <property type="entry name" value="SpoU_MeTrfase"/>
</dbReference>
<evidence type="ECO:0000313" key="6">
    <source>
        <dbReference type="Proteomes" id="UP000632659"/>
    </source>
</evidence>
<dbReference type="FunFam" id="3.40.1280.10:FF:000008">
    <property type="entry name" value="Group 3 RNA methyltransferase TrmH"/>
    <property type="match status" value="1"/>
</dbReference>
<dbReference type="GO" id="GO:0032259">
    <property type="term" value="P:methylation"/>
    <property type="evidence" value="ECO:0007669"/>
    <property type="project" value="UniProtKB-KW"/>
</dbReference>
<dbReference type="SUPFAM" id="SSF55315">
    <property type="entry name" value="L30e-like"/>
    <property type="match status" value="1"/>
</dbReference>
<comment type="similarity">
    <text evidence="1">Belongs to the class IV-like SAM-binding methyltransferase superfamily. RNA methyltransferase TrmH family.</text>
</comment>
<protein>
    <submittedName>
        <fullName evidence="5">23S rRNA (Guanosine(2251)-2'-O)-methyltransferase RlmB</fullName>
    </submittedName>
</protein>
<dbReference type="PANTHER" id="PTHR46429">
    <property type="entry name" value="23S RRNA (GUANOSINE-2'-O-)-METHYLTRANSFERASE RLMB"/>
    <property type="match status" value="1"/>
</dbReference>
<dbReference type="GO" id="GO:0008173">
    <property type="term" value="F:RNA methyltransferase activity"/>
    <property type="evidence" value="ECO:0007669"/>
    <property type="project" value="InterPro"/>
</dbReference>
<keyword evidence="3" id="KW-0808">Transferase</keyword>
<keyword evidence="6" id="KW-1185">Reference proteome</keyword>
<dbReference type="RefSeq" id="WP_187536410.1">
    <property type="nucleotide sequence ID" value="NZ_JACRTL010000002.1"/>
</dbReference>
<dbReference type="SUPFAM" id="SSF75217">
    <property type="entry name" value="alpha/beta knot"/>
    <property type="match status" value="1"/>
</dbReference>
<sequence length="257" mass="27833">MKEPSSQRRNDVIAGRNAVLEAMKTGQQIDTLFLQQTEGPQSGSLGKIVRMAKEQKLVIKYVTKQKLNELSNGVVHQGVAALISAAEYKELPQLLEEIRARGEDPFLIICDEIEDPHNLGAIIRTAEAAGAHGVIIPKRRSASLTQTVYKTSAGAASVLPVCRVANLKQAVDLLKKDQVWIYSADMDGQPWCGVDYTGGVALVVGSEGHGVSRLLKEQSDFVVSLPMNGQINSLNASVAAGILMYEITRQRTGLRAK</sequence>